<proteinExistence type="predicted"/>
<accession>A0A0R1EE73</accession>
<evidence type="ECO:0000313" key="3">
    <source>
        <dbReference type="Proteomes" id="UP000002282"/>
    </source>
</evidence>
<dbReference type="EMBL" id="CH892343">
    <property type="protein sequence ID" value="KRK05492.1"/>
    <property type="molecule type" value="Genomic_DNA"/>
</dbReference>
<dbReference type="AlphaFoldDB" id="A0A0R1EE73"/>
<evidence type="ECO:0000313" key="1">
    <source>
        <dbReference type="EMBL" id="KRK02829.1"/>
    </source>
</evidence>
<dbReference type="EMBL" id="CM000160">
    <property type="protein sequence ID" value="KRK02829.1"/>
    <property type="molecule type" value="Genomic_DNA"/>
</dbReference>
<protein>
    <submittedName>
        <fullName evidence="2">Uncharacterized protein</fullName>
    </submittedName>
</protein>
<dbReference type="KEGG" id="dya:Dyak_GE29074"/>
<sequence>MPSTPLLERSWDLGRGLKNAVRELPDHVSHLPTRFWVRLVVLTGLDYVGLKKTYSFMMMIY</sequence>
<reference evidence="2 3" key="3">
    <citation type="journal article" date="2007" name="PLoS Biol.">
        <title>Principles of genome evolution in the Drosophila melanogaster species group.</title>
        <authorList>
            <person name="Ranz J.M."/>
            <person name="Maurin D."/>
            <person name="Chan Y.S."/>
            <person name="von Grotthuss M."/>
            <person name="Hillier L.W."/>
            <person name="Roote J."/>
            <person name="Ashburner M."/>
            <person name="Bergman C.M."/>
        </authorList>
    </citation>
    <scope>NUCLEOTIDE SEQUENCE [LARGE SCALE GENOMIC DNA]</scope>
    <source>
        <strain evidence="2">Tai18E2</strain>
        <strain evidence="3">Tai18E2 / Tucson 14021-0261.01</strain>
    </source>
</reference>
<dbReference type="Proteomes" id="UP000002282">
    <property type="component" value="Chromosome 3R"/>
</dbReference>
<organism evidence="2 3">
    <name type="scientific">Drosophila yakuba</name>
    <name type="common">Fruit fly</name>
    <dbReference type="NCBI Taxonomy" id="7245"/>
    <lineage>
        <taxon>Eukaryota</taxon>
        <taxon>Metazoa</taxon>
        <taxon>Ecdysozoa</taxon>
        <taxon>Arthropoda</taxon>
        <taxon>Hexapoda</taxon>
        <taxon>Insecta</taxon>
        <taxon>Pterygota</taxon>
        <taxon>Neoptera</taxon>
        <taxon>Endopterygota</taxon>
        <taxon>Diptera</taxon>
        <taxon>Brachycera</taxon>
        <taxon>Muscomorpha</taxon>
        <taxon>Ephydroidea</taxon>
        <taxon>Drosophilidae</taxon>
        <taxon>Drosophila</taxon>
        <taxon>Sophophora</taxon>
    </lineage>
</organism>
<gene>
    <name evidence="2" type="primary">Dyak\GE29074</name>
    <name evidence="1" type="synonym">Dyak\GE28220</name>
    <name evidence="1" type="ORF">Dyak_GE28220</name>
    <name evidence="2" type="ORF">Dyak_GE29074</name>
</gene>
<name>A0A0R1EE73_DROYA</name>
<evidence type="ECO:0000313" key="2">
    <source>
        <dbReference type="EMBL" id="KRK05492.1"/>
    </source>
</evidence>
<reference evidence="2" key="1">
    <citation type="submission" date="2006-01" db="EMBL/GenBank/DDBJ databases">
        <title>The Genome of Drosophila yakuba.</title>
        <authorList>
            <consortium name="The Drosophila yakuba Sequencing Consortium"/>
        </authorList>
    </citation>
    <scope>NUCLEOTIDE SEQUENCE</scope>
    <source>
        <strain evidence="2">Tai18E2</strain>
    </source>
</reference>
<keyword evidence="3" id="KW-1185">Reference proteome</keyword>
<reference evidence="2" key="4">
    <citation type="submission" date="2015-11" db="EMBL/GenBank/DDBJ databases">
        <authorList>
            <consortium name="FlyBase"/>
        </authorList>
    </citation>
    <scope>NUCLEOTIDE SEQUENCE</scope>
    <source>
        <strain evidence="2">Tai18E2</strain>
    </source>
</reference>
<dbReference type="KEGG" id="dya:Dyak_GE28220"/>
<reference evidence="2 3" key="2">
    <citation type="journal article" date="2007" name="Nature">
        <title>Evolution of genes and genomes on the Drosophila phylogeny.</title>
        <authorList>
            <consortium name="Drosophila 12 Genomes Consortium"/>
            <person name="Clark A.G."/>
            <person name="Eisen M.B."/>
            <person name="Smith D.R."/>
            <person name="Bergman C.M."/>
            <person name="Oliver B."/>
            <person name="Markow T.A."/>
            <person name="Kaufman T.C."/>
            <person name="Kellis M."/>
            <person name="Gelbart W."/>
            <person name="Iyer V.N."/>
            <person name="Pollard D.A."/>
            <person name="Sackton T.B."/>
            <person name="Larracuente A.M."/>
            <person name="Singh N.D."/>
            <person name="Abad J.P."/>
            <person name="Abt D.N."/>
            <person name="Adryan B."/>
            <person name="Aguade M."/>
            <person name="Akashi H."/>
            <person name="Anderson W.W."/>
            <person name="Aquadro C.F."/>
            <person name="Ardell D.H."/>
            <person name="Arguello R."/>
            <person name="Artieri C.G."/>
            <person name="Barbash D.A."/>
            <person name="Barker D."/>
            <person name="Barsanti P."/>
            <person name="Batterham P."/>
            <person name="Batzoglou S."/>
            <person name="Begun D."/>
            <person name="Bhutkar A."/>
            <person name="Blanco E."/>
            <person name="Bosak S.A."/>
            <person name="Bradley R.K."/>
            <person name="Brand A.D."/>
            <person name="Brent M.R."/>
            <person name="Brooks A.N."/>
            <person name="Brown R.H."/>
            <person name="Butlin R.K."/>
            <person name="Caggese C."/>
            <person name="Calvi B.R."/>
            <person name="Bernardo de Carvalho A."/>
            <person name="Caspi A."/>
            <person name="Castrezana S."/>
            <person name="Celniker S.E."/>
            <person name="Chang J.L."/>
            <person name="Chapple C."/>
            <person name="Chatterji S."/>
            <person name="Chinwalla A."/>
            <person name="Civetta A."/>
            <person name="Clifton S.W."/>
            <person name="Comeron J.M."/>
            <person name="Costello J.C."/>
            <person name="Coyne J.A."/>
            <person name="Daub J."/>
            <person name="David R.G."/>
            <person name="Delcher A.L."/>
            <person name="Delehaunty K."/>
            <person name="Do C.B."/>
            <person name="Ebling H."/>
            <person name="Edwards K."/>
            <person name="Eickbush T."/>
            <person name="Evans J.D."/>
            <person name="Filipski A."/>
            <person name="Findeiss S."/>
            <person name="Freyhult E."/>
            <person name="Fulton L."/>
            <person name="Fulton R."/>
            <person name="Garcia A.C."/>
            <person name="Gardiner A."/>
            <person name="Garfield D.A."/>
            <person name="Garvin B.E."/>
            <person name="Gibson G."/>
            <person name="Gilbert D."/>
            <person name="Gnerre S."/>
            <person name="Godfrey J."/>
            <person name="Good R."/>
            <person name="Gotea V."/>
            <person name="Gravely B."/>
            <person name="Greenberg A.J."/>
            <person name="Griffiths-Jones S."/>
            <person name="Gross S."/>
            <person name="Guigo R."/>
            <person name="Gustafson E.A."/>
            <person name="Haerty W."/>
            <person name="Hahn M.W."/>
            <person name="Halligan D.L."/>
            <person name="Halpern A.L."/>
            <person name="Halter G.M."/>
            <person name="Han M.V."/>
            <person name="Heger A."/>
            <person name="Hillier L."/>
            <person name="Hinrichs A.S."/>
            <person name="Holmes I."/>
            <person name="Hoskins R.A."/>
            <person name="Hubisz M.J."/>
            <person name="Hultmark D."/>
            <person name="Huntley M.A."/>
            <person name="Jaffe D.B."/>
            <person name="Jagadeeshan S."/>
            <person name="Jeck W.R."/>
            <person name="Johnson J."/>
            <person name="Jones C.D."/>
            <person name="Jordan W.C."/>
            <person name="Karpen G.H."/>
            <person name="Kataoka E."/>
            <person name="Keightley P.D."/>
            <person name="Kheradpour P."/>
            <person name="Kirkness E.F."/>
            <person name="Koerich L.B."/>
            <person name="Kristiansen K."/>
            <person name="Kudrna D."/>
            <person name="Kulathinal R.J."/>
            <person name="Kumar S."/>
            <person name="Kwok R."/>
            <person name="Lander E."/>
            <person name="Langley C.H."/>
            <person name="Lapoint R."/>
            <person name="Lazzaro B.P."/>
            <person name="Lee S.J."/>
            <person name="Levesque L."/>
            <person name="Li R."/>
            <person name="Lin C.F."/>
            <person name="Lin M.F."/>
            <person name="Lindblad-Toh K."/>
            <person name="Llopart A."/>
            <person name="Long M."/>
            <person name="Low L."/>
            <person name="Lozovsky E."/>
            <person name="Lu J."/>
            <person name="Luo M."/>
            <person name="Machado C.A."/>
            <person name="Makalowski W."/>
            <person name="Marzo M."/>
            <person name="Matsuda M."/>
            <person name="Matzkin L."/>
            <person name="McAllister B."/>
            <person name="McBride C.S."/>
            <person name="McKernan B."/>
            <person name="McKernan K."/>
            <person name="Mendez-Lago M."/>
            <person name="Minx P."/>
            <person name="Mollenhauer M.U."/>
            <person name="Montooth K."/>
            <person name="Mount S.M."/>
            <person name="Mu X."/>
            <person name="Myers E."/>
            <person name="Negre B."/>
            <person name="Newfeld S."/>
            <person name="Nielsen R."/>
            <person name="Noor M.A."/>
            <person name="O'Grady P."/>
            <person name="Pachter L."/>
            <person name="Papaceit M."/>
            <person name="Parisi M.J."/>
            <person name="Parisi M."/>
            <person name="Parts L."/>
            <person name="Pedersen J.S."/>
            <person name="Pesole G."/>
            <person name="Phillippy A.M."/>
            <person name="Ponting C.P."/>
            <person name="Pop M."/>
            <person name="Porcelli D."/>
            <person name="Powell J.R."/>
            <person name="Prohaska S."/>
            <person name="Pruitt K."/>
            <person name="Puig M."/>
            <person name="Quesneville H."/>
            <person name="Ram K.R."/>
            <person name="Rand D."/>
            <person name="Rasmussen M.D."/>
            <person name="Reed L.K."/>
            <person name="Reenan R."/>
            <person name="Reily A."/>
            <person name="Remington K.A."/>
            <person name="Rieger T.T."/>
            <person name="Ritchie M.G."/>
            <person name="Robin C."/>
            <person name="Rogers Y.H."/>
            <person name="Rohde C."/>
            <person name="Rozas J."/>
            <person name="Rubenfield M.J."/>
            <person name="Ruiz A."/>
            <person name="Russo S."/>
            <person name="Salzberg S.L."/>
            <person name="Sanchez-Gracia A."/>
            <person name="Saranga D.J."/>
            <person name="Sato H."/>
            <person name="Schaeffer S.W."/>
            <person name="Schatz M.C."/>
            <person name="Schlenke T."/>
            <person name="Schwartz R."/>
            <person name="Segarra C."/>
            <person name="Singh R.S."/>
            <person name="Sirot L."/>
            <person name="Sirota M."/>
            <person name="Sisneros N.B."/>
            <person name="Smith C.D."/>
            <person name="Smith T.F."/>
            <person name="Spieth J."/>
            <person name="Stage D.E."/>
            <person name="Stark A."/>
            <person name="Stephan W."/>
            <person name="Strausberg R.L."/>
            <person name="Strempel S."/>
            <person name="Sturgill D."/>
            <person name="Sutton G."/>
            <person name="Sutton G.G."/>
            <person name="Tao W."/>
            <person name="Teichmann S."/>
            <person name="Tobari Y.N."/>
            <person name="Tomimura Y."/>
            <person name="Tsolas J.M."/>
            <person name="Valente V.L."/>
            <person name="Venter E."/>
            <person name="Venter J.C."/>
            <person name="Vicario S."/>
            <person name="Vieira F.G."/>
            <person name="Vilella A.J."/>
            <person name="Villasante A."/>
            <person name="Walenz B."/>
            <person name="Wang J."/>
            <person name="Wasserman M."/>
            <person name="Watts T."/>
            <person name="Wilson D."/>
            <person name="Wilson R.K."/>
            <person name="Wing R.A."/>
            <person name="Wolfner M.F."/>
            <person name="Wong A."/>
            <person name="Wong G.K."/>
            <person name="Wu C.I."/>
            <person name="Wu G."/>
            <person name="Yamamoto D."/>
            <person name="Yang H.P."/>
            <person name="Yang S.P."/>
            <person name="Yorke J.A."/>
            <person name="Yoshida K."/>
            <person name="Zdobnov E."/>
            <person name="Zhang P."/>
            <person name="Zhang Y."/>
            <person name="Zimin A.V."/>
            <person name="Baldwin J."/>
            <person name="Abdouelleil A."/>
            <person name="Abdulkadir J."/>
            <person name="Abebe A."/>
            <person name="Abera B."/>
            <person name="Abreu J."/>
            <person name="Acer S.C."/>
            <person name="Aftuck L."/>
            <person name="Alexander A."/>
            <person name="An P."/>
            <person name="Anderson E."/>
            <person name="Anderson S."/>
            <person name="Arachi H."/>
            <person name="Azer M."/>
            <person name="Bachantsang P."/>
            <person name="Barry A."/>
            <person name="Bayul T."/>
            <person name="Berlin A."/>
            <person name="Bessette D."/>
            <person name="Bloom T."/>
            <person name="Blye J."/>
            <person name="Boguslavskiy L."/>
            <person name="Bonnet C."/>
            <person name="Boukhgalter B."/>
            <person name="Bourzgui I."/>
            <person name="Brown A."/>
            <person name="Cahill P."/>
            <person name="Channer S."/>
            <person name="Cheshatsang Y."/>
            <person name="Chuda L."/>
            <person name="Citroen M."/>
            <person name="Collymore A."/>
            <person name="Cooke P."/>
            <person name="Costello M."/>
            <person name="D'Aco K."/>
            <person name="Daza R."/>
            <person name="De Haan G."/>
            <person name="DeGray S."/>
            <person name="DeMaso C."/>
            <person name="Dhargay N."/>
            <person name="Dooley K."/>
            <person name="Dooley E."/>
            <person name="Doricent M."/>
            <person name="Dorje P."/>
            <person name="Dorjee K."/>
            <person name="Dupes A."/>
            <person name="Elong R."/>
            <person name="Falk J."/>
            <person name="Farina A."/>
            <person name="Faro S."/>
            <person name="Ferguson D."/>
            <person name="Fisher S."/>
            <person name="Foley C.D."/>
            <person name="Franke A."/>
            <person name="Friedrich D."/>
            <person name="Gadbois L."/>
            <person name="Gearin G."/>
            <person name="Gearin C.R."/>
            <person name="Giannoukos G."/>
            <person name="Goode T."/>
            <person name="Graham J."/>
            <person name="Grandbois E."/>
            <person name="Grewal S."/>
            <person name="Gyaltsen K."/>
            <person name="Hafez N."/>
            <person name="Hagos B."/>
            <person name="Hall J."/>
            <person name="Henson C."/>
            <person name="Hollinger A."/>
            <person name="Honan T."/>
            <person name="Huard M.D."/>
            <person name="Hughes L."/>
            <person name="Hurhula B."/>
            <person name="Husby M.E."/>
            <person name="Kamat A."/>
            <person name="Kanga B."/>
            <person name="Kashin S."/>
            <person name="Khazanovich D."/>
            <person name="Kisner P."/>
            <person name="Lance K."/>
            <person name="Lara M."/>
            <person name="Lee W."/>
            <person name="Lennon N."/>
            <person name="Letendre F."/>
            <person name="LeVine R."/>
            <person name="Lipovsky A."/>
            <person name="Liu X."/>
            <person name="Liu J."/>
            <person name="Liu S."/>
            <person name="Lokyitsang T."/>
            <person name="Lokyitsang Y."/>
            <person name="Lubonja R."/>
            <person name="Lui A."/>
            <person name="MacDonald P."/>
            <person name="Magnisalis V."/>
            <person name="Maru K."/>
            <person name="Matthews C."/>
            <person name="McCusker W."/>
            <person name="McDonough S."/>
            <person name="Mehta T."/>
            <person name="Meldrim J."/>
            <person name="Meneus L."/>
            <person name="Mihai O."/>
            <person name="Mihalev A."/>
            <person name="Mihova T."/>
            <person name="Mittelman R."/>
            <person name="Mlenga V."/>
            <person name="Montmayeur A."/>
            <person name="Mulrain L."/>
            <person name="Navidi A."/>
            <person name="Naylor J."/>
            <person name="Negash T."/>
            <person name="Nguyen T."/>
            <person name="Nguyen N."/>
            <person name="Nicol R."/>
            <person name="Norbu C."/>
            <person name="Norbu N."/>
            <person name="Novod N."/>
            <person name="O'Neill B."/>
            <person name="Osman S."/>
            <person name="Markiewicz E."/>
            <person name="Oyono O.L."/>
            <person name="Patti C."/>
            <person name="Phunkhang P."/>
            <person name="Pierre F."/>
            <person name="Priest M."/>
            <person name="Raghuraman S."/>
            <person name="Rege F."/>
            <person name="Reyes R."/>
            <person name="Rise C."/>
            <person name="Rogov P."/>
            <person name="Ross K."/>
            <person name="Ryan E."/>
            <person name="Settipalli S."/>
            <person name="Shea T."/>
            <person name="Sherpa N."/>
            <person name="Shi L."/>
            <person name="Shih D."/>
            <person name="Sparrow T."/>
            <person name="Spaulding J."/>
            <person name="Stalker J."/>
            <person name="Stange-Thomann N."/>
            <person name="Stavropoulos S."/>
            <person name="Stone C."/>
            <person name="Strader C."/>
            <person name="Tesfaye S."/>
            <person name="Thomson T."/>
            <person name="Thoulutsang Y."/>
            <person name="Thoulutsang D."/>
            <person name="Topham K."/>
            <person name="Topping I."/>
            <person name="Tsamla T."/>
            <person name="Vassiliev H."/>
            <person name="Vo A."/>
            <person name="Wangchuk T."/>
            <person name="Wangdi T."/>
            <person name="Weiand M."/>
            <person name="Wilkinson J."/>
            <person name="Wilson A."/>
            <person name="Yadav S."/>
            <person name="Young G."/>
            <person name="Yu Q."/>
            <person name="Zembek L."/>
            <person name="Zhong D."/>
            <person name="Zimmer A."/>
            <person name="Zwirko Z."/>
            <person name="Jaffe D.B."/>
            <person name="Alvarez P."/>
            <person name="Brockman W."/>
            <person name="Butler J."/>
            <person name="Chin C."/>
            <person name="Gnerre S."/>
            <person name="Grabherr M."/>
            <person name="Kleber M."/>
            <person name="Mauceli E."/>
            <person name="MacCallum I."/>
        </authorList>
    </citation>
    <scope>NUCLEOTIDE SEQUENCE [LARGE SCALE GENOMIC DNA]</scope>
    <source>
        <strain evidence="2">Tai18E2</strain>
        <strain evidence="3">Tai18E2 / Tucson 14021-0261.01</strain>
    </source>
</reference>